<dbReference type="CDD" id="cd01647">
    <property type="entry name" value="RT_LTR"/>
    <property type="match status" value="1"/>
</dbReference>
<dbReference type="Pfam" id="PF08284">
    <property type="entry name" value="RVP_2"/>
    <property type="match status" value="1"/>
</dbReference>
<dbReference type="Gene3D" id="4.10.60.10">
    <property type="entry name" value="Zinc finger, CCHC-type"/>
    <property type="match status" value="1"/>
</dbReference>
<dbReference type="SMART" id="SM00343">
    <property type="entry name" value="ZnF_C2HC"/>
    <property type="match status" value="1"/>
</dbReference>
<keyword evidence="13" id="KW-0239">DNA-directed DNA polymerase</keyword>
<feature type="compositionally biased region" description="Polar residues" evidence="17">
    <location>
        <begin position="214"/>
        <end position="241"/>
    </location>
</feature>
<evidence type="ECO:0000256" key="4">
    <source>
        <dbReference type="ARBA" id="ARBA00022695"/>
    </source>
</evidence>
<keyword evidence="16" id="KW-0862">Zinc</keyword>
<dbReference type="Pfam" id="PF03732">
    <property type="entry name" value="Retrotrans_gag"/>
    <property type="match status" value="1"/>
</dbReference>
<evidence type="ECO:0000256" key="3">
    <source>
        <dbReference type="ARBA" id="ARBA00022679"/>
    </source>
</evidence>
<keyword evidence="16" id="KW-0863">Zinc-finger</keyword>
<evidence type="ECO:0000256" key="8">
    <source>
        <dbReference type="ARBA" id="ARBA00022759"/>
    </source>
</evidence>
<evidence type="ECO:0000256" key="15">
    <source>
        <dbReference type="ARBA" id="ARBA00023172"/>
    </source>
</evidence>
<keyword evidence="5" id="KW-0540">Nuclease</keyword>
<sequence>MQILQGLTAAVQQLQQNQQIQQPQQQQYAPPARDKHRDFMSHHPPTFSHAVDPLDADDWLKVIGKKLDITQCNDREKVLYASGRLEGAASDWWDAFTAAHPNADTITWQEFQENFRSHHIPSGIMKLKKEFLSLTQGNMSVSEYRDRFTQLSRYAPEEVDTDEKRQERFLEGLIGPLNYQLQSHTFPNFQTLLNKAIGLESKRKELSDHKRKFQGQSSRNTRPNNAQGSQFRSGNQGGNNYQVQRSGQQGQRNNQSQNQQRSNPQTNQRSGGNSQNRQGGTNNTQARNNAPVQPNGCFKCGELGHYANNCPRRNQQTPQKSNNQRNDQNTPARGSAQNKAPQNQSRGRVNHVTAESVPEDADIVYGMFLVNSIPASVLFDSGASHSFITASFVEKHNIPKYPLKRILHISSPGGDMKATHSCPHVNIKIQGIDFTVDPVVLGSNGIDVILGCNWLKSCDGVIRCANGTIMLTSPQGERIQVNIDKSTDEKGKTVINHLEEKPLENIKVVCEYPDVFPEELPGMPPDRDIEFSIELLPGTAPISKRPYRMDVKDLVELKKQIEELLEKGFIRPSSSPWGAPVLFVNKKDGSRRMCVDYRSLNEVTIKNKYPLPRIEDLFDQMKGAKVFSKIDLRSGYHQLKIRAEDVPKTAFTTRYGLYEFLVMSFGLTNAPAYFMNLMNKVFMEYLDQFVVVFIDDILIYSSNEEAHEDHLRLVLQKLRDNQLYAKFSKCDFWLKEVAFLGHIVTDGGIKVDPGKISEILNWKQPKDASKIRSFLGLAGYYRRFIEGFSKLVKPLTSLLEKGKEFKWDEACQNCFEELKKRLTTAPILVMPDIHKGFDVYCDASHLGLGCVLMQEGKVIAYASRQLRKHEKNYPTHDLELAAVVHALKIWRHYMIGNKCKIFTDHKSLKYIFTQKELNLRQRRWLELIKDYDLEIQYHPGKANVVADALSRKGQVNNITTHLMSQELCWEMERLNLGFLNNVEATVMEVESTLEEEIRKGQESDEKIKEIKALIGLGKAPDFTEDEQGTIWFKKRICVPEIEHLRQLILREAHDSAYSIHPGSTKMYQDLKEKYWWYGLKRDVATHVALCDVCQRVKAEHQRPAGLLQPLKVPEWKWEEISMDFIVGLPRTRDGYDSIWVIVDRLTKVAHFIPVKTTYSGAQLAELYMSRIVCLHGVPKKIVSDRGTQFTSRFWKRLHESMDTKLNFSSAYHPQTDGQTERTNQVLEDMLRACALKHGRSWDKSLPYAEFSYNNSYQASLKMAPFEALYGRKCRTPLYWNQTGESQVFGPEILQEAEKQVQIIRENLKTAQSRQKSYADNRRRELMFEVGDFVYLKVSPMRGMKRFKVKGKLSPRYIGPFKILERKGEVAYQLELPDRLSDVHDVFHVSQLKKCLRVPEEQLPMEELNVNEDLTYSEYPVRILETSRRITRSKVINMCKVQWSHHSEDEATWEREDELRAEFPQLFSEVS</sequence>
<dbReference type="InterPro" id="IPR056924">
    <property type="entry name" value="SH3_Tf2-1"/>
</dbReference>
<dbReference type="InterPro" id="IPR036397">
    <property type="entry name" value="RNaseH_sf"/>
</dbReference>
<keyword evidence="4" id="KW-0548">Nucleotidyltransferase</keyword>
<evidence type="ECO:0000256" key="7">
    <source>
        <dbReference type="ARBA" id="ARBA00022750"/>
    </source>
</evidence>
<dbReference type="GO" id="GO:0003887">
    <property type="term" value="F:DNA-directed DNA polymerase activity"/>
    <property type="evidence" value="ECO:0007669"/>
    <property type="project" value="UniProtKB-KW"/>
</dbReference>
<keyword evidence="11" id="KW-0229">DNA integration</keyword>
<organism evidence="21">
    <name type="scientific">Zea mays</name>
    <name type="common">Maize</name>
    <dbReference type="NCBI Taxonomy" id="4577"/>
    <lineage>
        <taxon>Eukaryota</taxon>
        <taxon>Viridiplantae</taxon>
        <taxon>Streptophyta</taxon>
        <taxon>Embryophyta</taxon>
        <taxon>Tracheophyta</taxon>
        <taxon>Spermatophyta</taxon>
        <taxon>Magnoliopsida</taxon>
        <taxon>Liliopsida</taxon>
        <taxon>Poales</taxon>
        <taxon>Poaceae</taxon>
        <taxon>PACMAD clade</taxon>
        <taxon>Panicoideae</taxon>
        <taxon>Andropogonodae</taxon>
        <taxon>Andropogoneae</taxon>
        <taxon>Tripsacinae</taxon>
        <taxon>Zea</taxon>
    </lineage>
</organism>
<dbReference type="SUPFAM" id="SSF53098">
    <property type="entry name" value="Ribonuclease H-like"/>
    <property type="match status" value="1"/>
</dbReference>
<evidence type="ECO:0000313" key="21">
    <source>
        <dbReference type="EMBL" id="AAL59229.1"/>
    </source>
</evidence>
<keyword evidence="12" id="KW-0695">RNA-directed DNA polymerase</keyword>
<feature type="domain" description="CCHC-type" evidence="18">
    <location>
        <begin position="297"/>
        <end position="312"/>
    </location>
</feature>
<dbReference type="InterPro" id="IPR001969">
    <property type="entry name" value="Aspartic_peptidase_AS"/>
</dbReference>
<evidence type="ECO:0000256" key="16">
    <source>
        <dbReference type="PROSITE-ProRule" id="PRU00047"/>
    </source>
</evidence>
<dbReference type="Gene3D" id="2.40.70.10">
    <property type="entry name" value="Acid Proteases"/>
    <property type="match status" value="1"/>
</dbReference>
<dbReference type="Pfam" id="PF17921">
    <property type="entry name" value="Integrase_H2C2"/>
    <property type="match status" value="1"/>
</dbReference>
<evidence type="ECO:0000256" key="1">
    <source>
        <dbReference type="ARBA" id="ARBA00012493"/>
    </source>
</evidence>
<evidence type="ECO:0000259" key="20">
    <source>
        <dbReference type="PROSITE" id="PS50994"/>
    </source>
</evidence>
<keyword evidence="14" id="KW-0238">DNA-binding</keyword>
<evidence type="ECO:0000256" key="17">
    <source>
        <dbReference type="SAM" id="MobiDB-lite"/>
    </source>
</evidence>
<dbReference type="SUPFAM" id="SSF50630">
    <property type="entry name" value="Acid proteases"/>
    <property type="match status" value="1"/>
</dbReference>
<dbReference type="GO" id="GO:0008270">
    <property type="term" value="F:zinc ion binding"/>
    <property type="evidence" value="ECO:0007669"/>
    <property type="project" value="UniProtKB-KW"/>
</dbReference>
<keyword evidence="8" id="KW-0255">Endonuclease</keyword>
<dbReference type="InterPro" id="IPR041373">
    <property type="entry name" value="RT_RNaseH"/>
</dbReference>
<dbReference type="Pfam" id="PF24626">
    <property type="entry name" value="SH3_Tf2-1"/>
    <property type="match status" value="1"/>
</dbReference>
<dbReference type="CDD" id="cd09274">
    <property type="entry name" value="RNase_HI_RT_Ty3"/>
    <property type="match status" value="1"/>
</dbReference>
<dbReference type="SUPFAM" id="SSF56672">
    <property type="entry name" value="DNA/RNA polymerases"/>
    <property type="match status" value="1"/>
</dbReference>
<dbReference type="GO" id="GO:0003964">
    <property type="term" value="F:RNA-directed DNA polymerase activity"/>
    <property type="evidence" value="ECO:0007669"/>
    <property type="project" value="UniProtKB-KW"/>
</dbReference>
<feature type="region of interest" description="Disordered" evidence="17">
    <location>
        <begin position="203"/>
        <end position="293"/>
    </location>
</feature>
<evidence type="ECO:0000256" key="12">
    <source>
        <dbReference type="ARBA" id="ARBA00022918"/>
    </source>
</evidence>
<proteinExistence type="predicted"/>
<dbReference type="GO" id="GO:0004519">
    <property type="term" value="F:endonuclease activity"/>
    <property type="evidence" value="ECO:0007669"/>
    <property type="project" value="UniProtKB-KW"/>
</dbReference>
<dbReference type="GO" id="GO:0006310">
    <property type="term" value="P:DNA recombination"/>
    <property type="evidence" value="ECO:0007669"/>
    <property type="project" value="UniProtKB-KW"/>
</dbReference>
<dbReference type="PROSITE" id="PS50878">
    <property type="entry name" value="RT_POL"/>
    <property type="match status" value="1"/>
</dbReference>
<dbReference type="Pfam" id="PF00098">
    <property type="entry name" value="zf-CCHC"/>
    <property type="match status" value="1"/>
</dbReference>
<evidence type="ECO:0000256" key="11">
    <source>
        <dbReference type="ARBA" id="ARBA00022908"/>
    </source>
</evidence>
<evidence type="ECO:0000259" key="18">
    <source>
        <dbReference type="PROSITE" id="PS50158"/>
    </source>
</evidence>
<dbReference type="GO" id="GO:0015074">
    <property type="term" value="P:DNA integration"/>
    <property type="evidence" value="ECO:0007669"/>
    <property type="project" value="UniProtKB-KW"/>
</dbReference>
<reference evidence="21" key="1">
    <citation type="journal article" date="2002" name="Proc. Natl. Acad. Sci. U.S.A.">
        <title>Intraspecific violation of genetic colinearity and its implications in maize.</title>
        <authorList>
            <person name="Fu H."/>
            <person name="Dooner H.K."/>
        </authorList>
    </citation>
    <scope>NUCLEOTIDE SEQUENCE</scope>
</reference>
<feature type="compositionally biased region" description="Low complexity" evidence="17">
    <location>
        <begin position="242"/>
        <end position="270"/>
    </location>
</feature>
<dbReference type="InterPro" id="IPR005162">
    <property type="entry name" value="Retrotrans_gag_dom"/>
</dbReference>
<dbReference type="Gene3D" id="3.30.70.270">
    <property type="match status" value="2"/>
</dbReference>
<dbReference type="EC" id="2.7.7.49" evidence="1"/>
<evidence type="ECO:0000256" key="6">
    <source>
        <dbReference type="ARBA" id="ARBA00022723"/>
    </source>
</evidence>
<dbReference type="Gene3D" id="1.10.340.70">
    <property type="match status" value="1"/>
</dbReference>
<dbReference type="InterPro" id="IPR041588">
    <property type="entry name" value="Integrase_H2C2"/>
</dbReference>
<keyword evidence="9" id="KW-0378">Hydrolase</keyword>
<dbReference type="GO" id="GO:0003677">
    <property type="term" value="F:DNA binding"/>
    <property type="evidence" value="ECO:0007669"/>
    <property type="project" value="UniProtKB-KW"/>
</dbReference>
<dbReference type="FunFam" id="3.30.70.270:FF:000020">
    <property type="entry name" value="Transposon Tf2-6 polyprotein-like Protein"/>
    <property type="match status" value="1"/>
</dbReference>
<name>Q8W1D1_MAIZE</name>
<feature type="region of interest" description="Disordered" evidence="17">
    <location>
        <begin position="309"/>
        <end position="350"/>
    </location>
</feature>
<dbReference type="FunFam" id="3.10.20.370:FF:000001">
    <property type="entry name" value="Retrovirus-related Pol polyprotein from transposon 17.6-like protein"/>
    <property type="match status" value="1"/>
</dbReference>
<evidence type="ECO:0000256" key="13">
    <source>
        <dbReference type="ARBA" id="ARBA00022932"/>
    </source>
</evidence>
<feature type="compositionally biased region" description="Polar residues" evidence="17">
    <location>
        <begin position="271"/>
        <end position="292"/>
    </location>
</feature>
<feature type="compositionally biased region" description="Low complexity" evidence="17">
    <location>
        <begin position="18"/>
        <end position="27"/>
    </location>
</feature>
<dbReference type="EMBL" id="AF448416">
    <property type="protein sequence ID" value="AAL59229.1"/>
    <property type="molecule type" value="Genomic_DNA"/>
</dbReference>
<dbReference type="InterPro" id="IPR001584">
    <property type="entry name" value="Integrase_cat-core"/>
</dbReference>
<evidence type="ECO:0000256" key="9">
    <source>
        <dbReference type="ARBA" id="ARBA00022801"/>
    </source>
</evidence>
<dbReference type="Gene3D" id="3.30.420.10">
    <property type="entry name" value="Ribonuclease H-like superfamily/Ribonuclease H"/>
    <property type="match status" value="1"/>
</dbReference>
<dbReference type="GO" id="GO:0006508">
    <property type="term" value="P:proteolysis"/>
    <property type="evidence" value="ECO:0007669"/>
    <property type="project" value="UniProtKB-KW"/>
</dbReference>
<feature type="domain" description="Integrase catalytic" evidence="20">
    <location>
        <begin position="1109"/>
        <end position="1272"/>
    </location>
</feature>
<dbReference type="InterPro" id="IPR043128">
    <property type="entry name" value="Rev_trsase/Diguanyl_cyclase"/>
</dbReference>
<evidence type="ECO:0000256" key="14">
    <source>
        <dbReference type="ARBA" id="ARBA00023125"/>
    </source>
</evidence>
<keyword evidence="6" id="KW-0479">Metal-binding</keyword>
<dbReference type="InterPro" id="IPR021109">
    <property type="entry name" value="Peptidase_aspartic_dom_sf"/>
</dbReference>
<dbReference type="Gene3D" id="3.10.10.10">
    <property type="entry name" value="HIV Type 1 Reverse Transcriptase, subunit A, domain 1"/>
    <property type="match status" value="1"/>
</dbReference>
<evidence type="ECO:0000256" key="5">
    <source>
        <dbReference type="ARBA" id="ARBA00022722"/>
    </source>
</evidence>
<dbReference type="InterPro" id="IPR043502">
    <property type="entry name" value="DNA/RNA_pol_sf"/>
</dbReference>
<evidence type="ECO:0000259" key="19">
    <source>
        <dbReference type="PROSITE" id="PS50878"/>
    </source>
</evidence>
<keyword evidence="3" id="KW-0808">Transferase</keyword>
<feature type="domain" description="Reverse transcriptase" evidence="19">
    <location>
        <begin position="565"/>
        <end position="744"/>
    </location>
</feature>
<keyword evidence="10" id="KW-0460">Magnesium</keyword>
<dbReference type="PROSITE" id="PS50158">
    <property type="entry name" value="ZF_CCHC"/>
    <property type="match status" value="1"/>
</dbReference>
<protein>
    <recommendedName>
        <fullName evidence="1">RNA-directed DNA polymerase</fullName>
        <ecNumber evidence="1">2.7.7.49</ecNumber>
    </recommendedName>
</protein>
<evidence type="ECO:0000256" key="2">
    <source>
        <dbReference type="ARBA" id="ARBA00022670"/>
    </source>
</evidence>
<feature type="compositionally biased region" description="Polar residues" evidence="17">
    <location>
        <begin position="311"/>
        <end position="347"/>
    </location>
</feature>
<dbReference type="FunFam" id="3.30.420.10:FF:000032">
    <property type="entry name" value="Retrovirus-related Pol polyprotein from transposon 297-like Protein"/>
    <property type="match status" value="1"/>
</dbReference>
<keyword evidence="7" id="KW-0064">Aspartyl protease</keyword>
<keyword evidence="2" id="KW-0645">Protease</keyword>
<evidence type="ECO:0000256" key="10">
    <source>
        <dbReference type="ARBA" id="ARBA00022842"/>
    </source>
</evidence>
<keyword evidence="15" id="KW-0233">DNA recombination</keyword>
<dbReference type="CDD" id="cd00303">
    <property type="entry name" value="retropepsin_like"/>
    <property type="match status" value="1"/>
</dbReference>
<dbReference type="Pfam" id="PF00078">
    <property type="entry name" value="RVT_1"/>
    <property type="match status" value="1"/>
</dbReference>
<dbReference type="InterPro" id="IPR050951">
    <property type="entry name" value="Retrovirus_Pol_polyprotein"/>
</dbReference>
<dbReference type="InterPro" id="IPR001878">
    <property type="entry name" value="Znf_CCHC"/>
</dbReference>
<feature type="region of interest" description="Disordered" evidence="17">
    <location>
        <begin position="18"/>
        <end position="42"/>
    </location>
</feature>
<dbReference type="InterPro" id="IPR012337">
    <property type="entry name" value="RNaseH-like_sf"/>
</dbReference>
<feature type="compositionally biased region" description="Basic and acidic residues" evidence="17">
    <location>
        <begin position="32"/>
        <end position="41"/>
    </location>
</feature>
<dbReference type="PROSITE" id="PS00141">
    <property type="entry name" value="ASP_PROTEASE"/>
    <property type="match status" value="1"/>
</dbReference>
<dbReference type="SUPFAM" id="SSF57756">
    <property type="entry name" value="Retrovirus zinc finger-like domains"/>
    <property type="match status" value="1"/>
</dbReference>
<dbReference type="PANTHER" id="PTHR37984:SF5">
    <property type="entry name" value="PROTEIN NYNRIN-LIKE"/>
    <property type="match status" value="1"/>
</dbReference>
<dbReference type="InterPro" id="IPR036875">
    <property type="entry name" value="Znf_CCHC_sf"/>
</dbReference>
<accession>Q8W1D1</accession>
<dbReference type="InterPro" id="IPR000477">
    <property type="entry name" value="RT_dom"/>
</dbReference>
<dbReference type="GO" id="GO:0004190">
    <property type="term" value="F:aspartic-type endopeptidase activity"/>
    <property type="evidence" value="ECO:0007669"/>
    <property type="project" value="UniProtKB-KW"/>
</dbReference>
<dbReference type="PANTHER" id="PTHR37984">
    <property type="entry name" value="PROTEIN CBG26694"/>
    <property type="match status" value="1"/>
</dbReference>
<dbReference type="Pfam" id="PF17917">
    <property type="entry name" value="RT_RNaseH"/>
    <property type="match status" value="1"/>
</dbReference>
<dbReference type="PROSITE" id="PS50994">
    <property type="entry name" value="INTEGRASE"/>
    <property type="match status" value="1"/>
</dbReference>